<reference evidence="1" key="2">
    <citation type="submission" date="2020-09" db="EMBL/GenBank/DDBJ databases">
        <authorList>
            <person name="Sun Q."/>
            <person name="Ohkuma M."/>
        </authorList>
    </citation>
    <scope>NUCLEOTIDE SEQUENCE</scope>
    <source>
        <strain evidence="1">JCM 18487</strain>
    </source>
</reference>
<name>A0A917K843_9BACL</name>
<protein>
    <submittedName>
        <fullName evidence="1">Uncharacterized protein</fullName>
    </submittedName>
</protein>
<proteinExistence type="predicted"/>
<comment type="caution">
    <text evidence="1">The sequence shown here is derived from an EMBL/GenBank/DDBJ whole genome shotgun (WGS) entry which is preliminary data.</text>
</comment>
<gene>
    <name evidence="1" type="ORF">GCM10010885_12210</name>
</gene>
<keyword evidence="2" id="KW-1185">Reference proteome</keyword>
<sequence>MSESAREHLSVAKAFYQLEFYLRMVHAPFTVKDLYERAYRKRRKDQYDDRWLSCLDENPEVQSALDEPFTAHTIIETLMRTGHRPVVRALLKEIRRHHIIYTEAYMVGMPDAP</sequence>
<organism evidence="1 2">
    <name type="scientific">Alicyclobacillus cellulosilyticus</name>
    <dbReference type="NCBI Taxonomy" id="1003997"/>
    <lineage>
        <taxon>Bacteria</taxon>
        <taxon>Bacillati</taxon>
        <taxon>Bacillota</taxon>
        <taxon>Bacilli</taxon>
        <taxon>Bacillales</taxon>
        <taxon>Alicyclobacillaceae</taxon>
        <taxon>Alicyclobacillus</taxon>
    </lineage>
</organism>
<evidence type="ECO:0000313" key="2">
    <source>
        <dbReference type="Proteomes" id="UP000637695"/>
    </source>
</evidence>
<dbReference type="AlphaFoldDB" id="A0A917K843"/>
<dbReference type="RefSeq" id="WP_188881808.1">
    <property type="nucleotide sequence ID" value="NZ_BMOY01000015.1"/>
</dbReference>
<evidence type="ECO:0000313" key="1">
    <source>
        <dbReference type="EMBL" id="GGJ04569.1"/>
    </source>
</evidence>
<reference evidence="1" key="1">
    <citation type="journal article" date="2014" name="Int. J. Syst. Evol. Microbiol.">
        <title>Complete genome sequence of Corynebacterium casei LMG S-19264T (=DSM 44701T), isolated from a smear-ripened cheese.</title>
        <authorList>
            <consortium name="US DOE Joint Genome Institute (JGI-PGF)"/>
            <person name="Walter F."/>
            <person name="Albersmeier A."/>
            <person name="Kalinowski J."/>
            <person name="Ruckert C."/>
        </authorList>
    </citation>
    <scope>NUCLEOTIDE SEQUENCE</scope>
    <source>
        <strain evidence="1">JCM 18487</strain>
    </source>
</reference>
<dbReference type="Proteomes" id="UP000637695">
    <property type="component" value="Unassembled WGS sequence"/>
</dbReference>
<dbReference type="EMBL" id="BMOY01000015">
    <property type="protein sequence ID" value="GGJ04569.1"/>
    <property type="molecule type" value="Genomic_DNA"/>
</dbReference>
<accession>A0A917K843</accession>